<gene>
    <name evidence="1" type="ORF">SDC9_113954</name>
</gene>
<comment type="caution">
    <text evidence="1">The sequence shown here is derived from an EMBL/GenBank/DDBJ whole genome shotgun (WGS) entry which is preliminary data.</text>
</comment>
<evidence type="ECO:0000313" key="1">
    <source>
        <dbReference type="EMBL" id="MPM67038.1"/>
    </source>
</evidence>
<name>A0A645BPI5_9ZZZZ</name>
<dbReference type="EMBL" id="VSSQ01021447">
    <property type="protein sequence ID" value="MPM67038.1"/>
    <property type="molecule type" value="Genomic_DNA"/>
</dbReference>
<protein>
    <submittedName>
        <fullName evidence="1">Uncharacterized protein</fullName>
    </submittedName>
</protein>
<sequence length="138" mass="16202">MILLGIGVAAIPIECNVVNLIRLCGIFIEVQFSSQAFRMFRDLKSLFDFHCSVGAQKNLCLDQIFFQISARQRKLHSGMVSQVNLLQLDDLNQIVLRMLRFRWFRFRCRILHHFDDFNKLIGKVLLSLADTERYFVTF</sequence>
<reference evidence="1" key="1">
    <citation type="submission" date="2019-08" db="EMBL/GenBank/DDBJ databases">
        <authorList>
            <person name="Kucharzyk K."/>
            <person name="Murdoch R.W."/>
            <person name="Higgins S."/>
            <person name="Loffler F."/>
        </authorList>
    </citation>
    <scope>NUCLEOTIDE SEQUENCE</scope>
</reference>
<organism evidence="1">
    <name type="scientific">bioreactor metagenome</name>
    <dbReference type="NCBI Taxonomy" id="1076179"/>
    <lineage>
        <taxon>unclassified sequences</taxon>
        <taxon>metagenomes</taxon>
        <taxon>ecological metagenomes</taxon>
    </lineage>
</organism>
<dbReference type="AlphaFoldDB" id="A0A645BPI5"/>
<accession>A0A645BPI5</accession>
<proteinExistence type="predicted"/>